<evidence type="ECO:0000313" key="3">
    <source>
        <dbReference type="Proteomes" id="UP000054321"/>
    </source>
</evidence>
<proteinExistence type="predicted"/>
<reference evidence="3" key="2">
    <citation type="submission" date="2015-01" db="EMBL/GenBank/DDBJ databases">
        <title>Evolutionary Origins and Diversification of the Mycorrhizal Mutualists.</title>
        <authorList>
            <consortium name="DOE Joint Genome Institute"/>
            <consortium name="Mycorrhizal Genomics Consortium"/>
            <person name="Kohler A."/>
            <person name="Kuo A."/>
            <person name="Nagy L.G."/>
            <person name="Floudas D."/>
            <person name="Copeland A."/>
            <person name="Barry K.W."/>
            <person name="Cichocki N."/>
            <person name="Veneault-Fourrey C."/>
            <person name="LaButti K."/>
            <person name="Lindquist E.A."/>
            <person name="Lipzen A."/>
            <person name="Lundell T."/>
            <person name="Morin E."/>
            <person name="Murat C."/>
            <person name="Riley R."/>
            <person name="Ohm R."/>
            <person name="Sun H."/>
            <person name="Tunlid A."/>
            <person name="Henrissat B."/>
            <person name="Grigoriev I.V."/>
            <person name="Hibbett D.S."/>
            <person name="Martin F."/>
        </authorList>
    </citation>
    <scope>NUCLEOTIDE SEQUENCE [LARGE SCALE GENOMIC DNA]</scope>
    <source>
        <strain evidence="3">Zn</strain>
    </source>
</reference>
<reference evidence="2 3" key="1">
    <citation type="submission" date="2014-04" db="EMBL/GenBank/DDBJ databases">
        <authorList>
            <consortium name="DOE Joint Genome Institute"/>
            <person name="Kuo A."/>
            <person name="Martino E."/>
            <person name="Perotto S."/>
            <person name="Kohler A."/>
            <person name="Nagy L.G."/>
            <person name="Floudas D."/>
            <person name="Copeland A."/>
            <person name="Barry K.W."/>
            <person name="Cichocki N."/>
            <person name="Veneault-Fourrey C."/>
            <person name="LaButti K."/>
            <person name="Lindquist E.A."/>
            <person name="Lipzen A."/>
            <person name="Lundell T."/>
            <person name="Morin E."/>
            <person name="Murat C."/>
            <person name="Sun H."/>
            <person name="Tunlid A."/>
            <person name="Henrissat B."/>
            <person name="Grigoriev I.V."/>
            <person name="Hibbett D.S."/>
            <person name="Martin F."/>
            <person name="Nordberg H.P."/>
            <person name="Cantor M.N."/>
            <person name="Hua S.X."/>
        </authorList>
    </citation>
    <scope>NUCLEOTIDE SEQUENCE [LARGE SCALE GENOMIC DNA]</scope>
    <source>
        <strain evidence="2 3">Zn</strain>
    </source>
</reference>
<dbReference type="HOGENOM" id="CLU_2121750_0_0_1"/>
<sequence length="114" mass="12100">MKLLNAAAVSMVSTFILGATALPMPPVNPSLSNLHIGIPLVNTPGFFDKTSIHEPLNMEPHLQQSAGDLGKRYVLPSMPGGFKHMWACARNVLAGRCCGVCPNPGIQELTHIAA</sequence>
<organism evidence="2 3">
    <name type="scientific">Oidiodendron maius (strain Zn)</name>
    <dbReference type="NCBI Taxonomy" id="913774"/>
    <lineage>
        <taxon>Eukaryota</taxon>
        <taxon>Fungi</taxon>
        <taxon>Dikarya</taxon>
        <taxon>Ascomycota</taxon>
        <taxon>Pezizomycotina</taxon>
        <taxon>Leotiomycetes</taxon>
        <taxon>Leotiomycetes incertae sedis</taxon>
        <taxon>Myxotrichaceae</taxon>
        <taxon>Oidiodendron</taxon>
    </lineage>
</organism>
<feature type="chain" id="PRO_5002174689" evidence="1">
    <location>
        <begin position="22"/>
        <end position="114"/>
    </location>
</feature>
<keyword evidence="3" id="KW-1185">Reference proteome</keyword>
<dbReference type="AlphaFoldDB" id="A0A0C3H3Z5"/>
<feature type="signal peptide" evidence="1">
    <location>
        <begin position="1"/>
        <end position="21"/>
    </location>
</feature>
<accession>A0A0C3H3Z5</accession>
<dbReference type="EMBL" id="KN832882">
    <property type="protein sequence ID" value="KIM97171.1"/>
    <property type="molecule type" value="Genomic_DNA"/>
</dbReference>
<evidence type="ECO:0000313" key="2">
    <source>
        <dbReference type="EMBL" id="KIM97171.1"/>
    </source>
</evidence>
<dbReference type="InParanoid" id="A0A0C3H3Z5"/>
<evidence type="ECO:0000256" key="1">
    <source>
        <dbReference type="SAM" id="SignalP"/>
    </source>
</evidence>
<protein>
    <submittedName>
        <fullName evidence="2">Uncharacterized protein</fullName>
    </submittedName>
</protein>
<name>A0A0C3H3Z5_OIDMZ</name>
<gene>
    <name evidence="2" type="ORF">OIDMADRAFT_20453</name>
</gene>
<keyword evidence="1" id="KW-0732">Signal</keyword>
<dbReference type="Proteomes" id="UP000054321">
    <property type="component" value="Unassembled WGS sequence"/>
</dbReference>